<dbReference type="InterPro" id="IPR016545">
    <property type="entry name" value="UCP009120_prtse"/>
</dbReference>
<dbReference type="PIRSF" id="PIRSF009120">
    <property type="entry name" value="UCP009120_prtse"/>
    <property type="match status" value="1"/>
</dbReference>
<dbReference type="GO" id="GO:0005839">
    <property type="term" value="C:proteasome core complex"/>
    <property type="evidence" value="ECO:0007669"/>
    <property type="project" value="InterPro"/>
</dbReference>
<dbReference type="AlphaFoldDB" id="A0A1H7F555"/>
<sequence>MTYCLAITMDAGLVFASDSRTNAGADQVSTYSKMHTFEVDEDRVFVLLTAGNLATTQAVLARLKRDIEDNVEESLHTVRGMSDAAEYLGRVNREEQEKHGEALTKAGFRADASFIIGGQFAGQEPEIYLVYPQGNFITASSHTRFLQIGESKYGKPILDRIVSHDGDLGDAARCALVSIDSTMRSNVTVGPPIEVIVYERDSLTFEHYLCLEADDTYLTDLKRAWDDNIKAAFRDLPRFDWEAARGSKRRGTEVTVNRRSTRKPSKKTG</sequence>
<dbReference type="GO" id="GO:0051603">
    <property type="term" value="P:proteolysis involved in protein catabolic process"/>
    <property type="evidence" value="ECO:0007669"/>
    <property type="project" value="InterPro"/>
</dbReference>
<dbReference type="Pfam" id="PF00227">
    <property type="entry name" value="Proteasome"/>
    <property type="match status" value="1"/>
</dbReference>
<feature type="compositionally biased region" description="Basic residues" evidence="1">
    <location>
        <begin position="259"/>
        <end position="269"/>
    </location>
</feature>
<dbReference type="InterPro" id="IPR001353">
    <property type="entry name" value="Proteasome_sua/b"/>
</dbReference>
<keyword evidence="2" id="KW-0647">Proteasome</keyword>
<dbReference type="CDD" id="cd03765">
    <property type="entry name" value="proteasome_beta_bacterial"/>
    <property type="match status" value="1"/>
</dbReference>
<evidence type="ECO:0000256" key="1">
    <source>
        <dbReference type="SAM" id="MobiDB-lite"/>
    </source>
</evidence>
<dbReference type="SUPFAM" id="SSF56235">
    <property type="entry name" value="N-terminal nucleophile aminohydrolases (Ntn hydrolases)"/>
    <property type="match status" value="1"/>
</dbReference>
<keyword evidence="2" id="KW-0378">Hydrolase</keyword>
<gene>
    <name evidence="2" type="ORF">SAMN05444515_10198</name>
</gene>
<dbReference type="Proteomes" id="UP000199256">
    <property type="component" value="Unassembled WGS sequence"/>
</dbReference>
<evidence type="ECO:0000313" key="2">
    <source>
        <dbReference type="EMBL" id="SEK20497.1"/>
    </source>
</evidence>
<name>A0A1H7F555_9GAMM</name>
<organism evidence="2 3">
    <name type="scientific">Ectothiorhodospira marina</name>
    <dbReference type="NCBI Taxonomy" id="1396821"/>
    <lineage>
        <taxon>Bacteria</taxon>
        <taxon>Pseudomonadati</taxon>
        <taxon>Pseudomonadota</taxon>
        <taxon>Gammaproteobacteria</taxon>
        <taxon>Chromatiales</taxon>
        <taxon>Ectothiorhodospiraceae</taxon>
        <taxon>Ectothiorhodospira</taxon>
    </lineage>
</organism>
<dbReference type="InterPro" id="IPR029055">
    <property type="entry name" value="Ntn_hydrolases_N"/>
</dbReference>
<keyword evidence="2" id="KW-0645">Protease</keyword>
<accession>A0A1H7F555</accession>
<dbReference type="RefSeq" id="WP_090249514.1">
    <property type="nucleotide sequence ID" value="NZ_FOAA01000001.1"/>
</dbReference>
<feature type="region of interest" description="Disordered" evidence="1">
    <location>
        <begin position="250"/>
        <end position="269"/>
    </location>
</feature>
<dbReference type="EMBL" id="FOAA01000001">
    <property type="protein sequence ID" value="SEK20497.1"/>
    <property type="molecule type" value="Genomic_DNA"/>
</dbReference>
<dbReference type="GO" id="GO:0008233">
    <property type="term" value="F:peptidase activity"/>
    <property type="evidence" value="ECO:0007669"/>
    <property type="project" value="UniProtKB-KW"/>
</dbReference>
<protein>
    <submittedName>
        <fullName evidence="2">Putative proteasome-type protease</fullName>
    </submittedName>
</protein>
<evidence type="ECO:0000313" key="3">
    <source>
        <dbReference type="Proteomes" id="UP000199256"/>
    </source>
</evidence>
<dbReference type="Gene3D" id="3.60.20.10">
    <property type="entry name" value="Glutamine Phosphoribosylpyrophosphate, subunit 1, domain 1"/>
    <property type="match status" value="1"/>
</dbReference>
<dbReference type="OrthoDB" id="9786336at2"/>
<dbReference type="STRING" id="1396821.SAMN05444515_10198"/>
<keyword evidence="3" id="KW-1185">Reference proteome</keyword>
<proteinExistence type="predicted"/>
<reference evidence="3" key="1">
    <citation type="submission" date="2016-10" db="EMBL/GenBank/DDBJ databases">
        <authorList>
            <person name="Varghese N."/>
            <person name="Submissions S."/>
        </authorList>
    </citation>
    <scope>NUCLEOTIDE SEQUENCE [LARGE SCALE GENOMIC DNA]</scope>
    <source>
        <strain evidence="3">DSM 241</strain>
    </source>
</reference>